<protein>
    <submittedName>
        <fullName evidence="2">Uncharacterized protein LOC107760407</fullName>
    </submittedName>
</protein>
<accession>A0AC58SEF0</accession>
<keyword evidence="1" id="KW-1185">Reference proteome</keyword>
<reference evidence="1" key="1">
    <citation type="journal article" date="2014" name="Nat. Commun.">
        <title>The tobacco genome sequence and its comparison with those of tomato and potato.</title>
        <authorList>
            <person name="Sierro N."/>
            <person name="Battey J.N."/>
            <person name="Ouadi S."/>
            <person name="Bakaher N."/>
            <person name="Bovet L."/>
            <person name="Willig A."/>
            <person name="Goepfert S."/>
            <person name="Peitsch M.C."/>
            <person name="Ivanov N.V."/>
        </authorList>
    </citation>
    <scope>NUCLEOTIDE SEQUENCE [LARGE SCALE GENOMIC DNA]</scope>
</reference>
<evidence type="ECO:0000313" key="2">
    <source>
        <dbReference type="RefSeq" id="XP_075083324.1"/>
    </source>
</evidence>
<dbReference type="RefSeq" id="XP_075083324.1">
    <property type="nucleotide sequence ID" value="XM_075227223.1"/>
</dbReference>
<dbReference type="Proteomes" id="UP000790787">
    <property type="component" value="Chromosome 12"/>
</dbReference>
<evidence type="ECO:0000313" key="1">
    <source>
        <dbReference type="Proteomes" id="UP000790787"/>
    </source>
</evidence>
<reference evidence="2" key="2">
    <citation type="submission" date="2025-08" db="UniProtKB">
        <authorList>
            <consortium name="RefSeq"/>
        </authorList>
    </citation>
    <scope>IDENTIFICATION</scope>
    <source>
        <tissue evidence="2">Leaf</tissue>
    </source>
</reference>
<organism evidence="1 2">
    <name type="scientific">Nicotiana tabacum</name>
    <name type="common">Common tobacco</name>
    <dbReference type="NCBI Taxonomy" id="4097"/>
    <lineage>
        <taxon>Eukaryota</taxon>
        <taxon>Viridiplantae</taxon>
        <taxon>Streptophyta</taxon>
        <taxon>Embryophyta</taxon>
        <taxon>Tracheophyta</taxon>
        <taxon>Spermatophyta</taxon>
        <taxon>Magnoliopsida</taxon>
        <taxon>eudicotyledons</taxon>
        <taxon>Gunneridae</taxon>
        <taxon>Pentapetalae</taxon>
        <taxon>asterids</taxon>
        <taxon>lamiids</taxon>
        <taxon>Solanales</taxon>
        <taxon>Solanaceae</taxon>
        <taxon>Nicotianoideae</taxon>
        <taxon>Nicotianeae</taxon>
        <taxon>Nicotiana</taxon>
    </lineage>
</organism>
<gene>
    <name evidence="2" type="primary">LOC107760407</name>
</gene>
<name>A0AC58SEF0_TOBAC</name>
<proteinExistence type="predicted"/>
<sequence>MALKLDMAKAYDRVERIYIQQLLLKMGFHETFVTWIMLCITTPTYKFNINGQIAGEVIPTRGLRQGDPLSPYLFLICAEGLSRLLNHAECQRDIQGLSLVRGGLTKVNLDKSTIIFSKNTLESDKDGNYEVKSGYHLAKEIARCKDGNNARPQSSHHSSSKAFWEFLWSLNIKNKYKHFIRKCILNVLPVNCTISKRLRHVCEVCKVGGLENKTIDHMLFRYHKAQIVWKLSPISWPNLEHTLDFAAWWYDVFINANKYLDSIEIVKLSISIMWQIWNRNLLNFYGDICEPNEIVNKALFDFHEYENSMFTISSPSHTSDCSDNKNITVAQDGVVMFADAGLQLEKKMASIGVAAMDSYGHLLQAFGTTIQFVGKAITAEALAIREALEKARENGWSKVHILSDAKNVMDMIKKRIVVSWEIETTCEDIWKMINSFEDINIKYIPRSWNVLAHNLAKFSISLLHRINWVSTFPSWIVNDAVASFDSLRAIII</sequence>